<dbReference type="GO" id="GO:0046872">
    <property type="term" value="F:metal ion binding"/>
    <property type="evidence" value="ECO:0007669"/>
    <property type="project" value="UniProtKB-KW"/>
</dbReference>
<feature type="compositionally biased region" description="Basic and acidic residues" evidence="4">
    <location>
        <begin position="396"/>
        <end position="409"/>
    </location>
</feature>
<dbReference type="PANTHER" id="PTHR10417">
    <property type="entry name" value="GLUCOCORTICOID MODULATORY ELEMENT-BINDING PROTEIN"/>
    <property type="match status" value="1"/>
</dbReference>
<feature type="compositionally biased region" description="Polar residues" evidence="4">
    <location>
        <begin position="446"/>
        <end position="463"/>
    </location>
</feature>
<feature type="region of interest" description="Disordered" evidence="4">
    <location>
        <begin position="363"/>
        <end position="383"/>
    </location>
</feature>
<dbReference type="GO" id="GO:0005634">
    <property type="term" value="C:nucleus"/>
    <property type="evidence" value="ECO:0007669"/>
    <property type="project" value="TreeGrafter"/>
</dbReference>
<dbReference type="PROSITE" id="PS50864">
    <property type="entry name" value="SAND"/>
    <property type="match status" value="1"/>
</dbReference>
<feature type="non-terminal residue" evidence="6">
    <location>
        <position position="686"/>
    </location>
</feature>
<protein>
    <submittedName>
        <fullName evidence="6">DEAF1 factor</fullName>
    </submittedName>
</protein>
<dbReference type="Pfam" id="PF01342">
    <property type="entry name" value="SAND"/>
    <property type="match status" value="1"/>
</dbReference>
<feature type="region of interest" description="Disordered" evidence="4">
    <location>
        <begin position="396"/>
        <end position="424"/>
    </location>
</feature>
<evidence type="ECO:0000259" key="5">
    <source>
        <dbReference type="PROSITE" id="PS50864"/>
    </source>
</evidence>
<evidence type="ECO:0000313" key="7">
    <source>
        <dbReference type="Proteomes" id="UP000886611"/>
    </source>
</evidence>
<dbReference type="GO" id="GO:0000978">
    <property type="term" value="F:RNA polymerase II cis-regulatory region sequence-specific DNA binding"/>
    <property type="evidence" value="ECO:0007669"/>
    <property type="project" value="TreeGrafter"/>
</dbReference>
<feature type="compositionally biased region" description="Polar residues" evidence="4">
    <location>
        <begin position="522"/>
        <end position="536"/>
    </location>
</feature>
<keyword evidence="7" id="KW-1185">Reference proteome</keyword>
<dbReference type="EMBL" id="JAATIS010003638">
    <property type="protein sequence ID" value="KAG2464005.1"/>
    <property type="molecule type" value="Genomic_DNA"/>
</dbReference>
<evidence type="ECO:0000256" key="3">
    <source>
        <dbReference type="ARBA" id="ARBA00023242"/>
    </source>
</evidence>
<name>A0A8X7XAQ7_POLSE</name>
<gene>
    <name evidence="6" type="primary">Deaf1_1</name>
    <name evidence="6" type="ORF">GTO96_0002533</name>
</gene>
<evidence type="ECO:0000313" key="6">
    <source>
        <dbReference type="EMBL" id="KAG2464005.1"/>
    </source>
</evidence>
<dbReference type="PANTHER" id="PTHR10417:SF9">
    <property type="entry name" value="SP140 NUCLEAR BODY PROTEIN"/>
    <property type="match status" value="1"/>
</dbReference>
<dbReference type="SMART" id="SM00258">
    <property type="entry name" value="SAND"/>
    <property type="match status" value="1"/>
</dbReference>
<organism evidence="6 7">
    <name type="scientific">Polypterus senegalus</name>
    <name type="common">Senegal bichir</name>
    <dbReference type="NCBI Taxonomy" id="55291"/>
    <lineage>
        <taxon>Eukaryota</taxon>
        <taxon>Metazoa</taxon>
        <taxon>Chordata</taxon>
        <taxon>Craniata</taxon>
        <taxon>Vertebrata</taxon>
        <taxon>Euteleostomi</taxon>
        <taxon>Actinopterygii</taxon>
        <taxon>Polypteriformes</taxon>
        <taxon>Polypteridae</taxon>
        <taxon>Polypterus</taxon>
    </lineage>
</organism>
<feature type="region of interest" description="Disordered" evidence="4">
    <location>
        <begin position="443"/>
        <end position="463"/>
    </location>
</feature>
<evidence type="ECO:0000256" key="1">
    <source>
        <dbReference type="ARBA" id="ARBA00023015"/>
    </source>
</evidence>
<keyword evidence="3" id="KW-0539">Nucleus</keyword>
<feature type="domain" description="SAND" evidence="5">
    <location>
        <begin position="595"/>
        <end position="675"/>
    </location>
</feature>
<accession>A0A8X7XAQ7</accession>
<dbReference type="InterPro" id="IPR000770">
    <property type="entry name" value="SAND_dom"/>
</dbReference>
<feature type="non-terminal residue" evidence="6">
    <location>
        <position position="1"/>
    </location>
</feature>
<feature type="region of interest" description="Disordered" evidence="4">
    <location>
        <begin position="488"/>
        <end position="553"/>
    </location>
</feature>
<proteinExistence type="predicted"/>
<comment type="caution">
    <text evidence="6">The sequence shown here is derived from an EMBL/GenBank/DDBJ whole genome shotgun (WGS) entry which is preliminary data.</text>
</comment>
<feature type="compositionally biased region" description="Polar residues" evidence="4">
    <location>
        <begin position="488"/>
        <end position="506"/>
    </location>
</feature>
<dbReference type="SUPFAM" id="SSF63763">
    <property type="entry name" value="SAND domain-like"/>
    <property type="match status" value="1"/>
</dbReference>
<dbReference type="Proteomes" id="UP000886611">
    <property type="component" value="Unassembled WGS sequence"/>
</dbReference>
<reference evidence="6 7" key="1">
    <citation type="journal article" date="2021" name="Cell">
        <title>Tracing the genetic footprints of vertebrate landing in non-teleost ray-finned fishes.</title>
        <authorList>
            <person name="Bi X."/>
            <person name="Wang K."/>
            <person name="Yang L."/>
            <person name="Pan H."/>
            <person name="Jiang H."/>
            <person name="Wei Q."/>
            <person name="Fang M."/>
            <person name="Yu H."/>
            <person name="Zhu C."/>
            <person name="Cai Y."/>
            <person name="He Y."/>
            <person name="Gan X."/>
            <person name="Zeng H."/>
            <person name="Yu D."/>
            <person name="Zhu Y."/>
            <person name="Jiang H."/>
            <person name="Qiu Q."/>
            <person name="Yang H."/>
            <person name="Zhang Y.E."/>
            <person name="Wang W."/>
            <person name="Zhu M."/>
            <person name="He S."/>
            <person name="Zhang G."/>
        </authorList>
    </citation>
    <scope>NUCLEOTIDE SEQUENCE [LARGE SCALE GENOMIC DNA]</scope>
    <source>
        <strain evidence="6">Bchr_013</strain>
    </source>
</reference>
<dbReference type="AlphaFoldDB" id="A0A8X7XAQ7"/>
<dbReference type="InterPro" id="IPR010919">
    <property type="entry name" value="SAND-like_dom_sf"/>
</dbReference>
<evidence type="ECO:0000256" key="2">
    <source>
        <dbReference type="ARBA" id="ARBA00023163"/>
    </source>
</evidence>
<sequence>MDIETWIASFKTELSSTFQNALRGTLEAVEVEVNRVLDEKFAALMYDLERRDAISEKVHSWVECRSSRSEVQSPVEDCSLIFQEPEHLSVDAISPHSPKPVALICHQAIAIHEGDQEEDILPHNEGGSEMDMVYIQSTFLEKDWVVSLQQVTNFSSVHSKESDDNYEQCEETELQPVYSIKDDTVLNSSCVKEELSRLAASEIDESDSEQEFVSIAGEVCELGSVCIKEENSESVVAPPMEDMDDIQDIHIKGEASFQQLPESAQDESNNLANKLCIISATSLAEEVPKTEPVSELEQEQEPHLEPVVMLKKQSVSDPMAIMNKITRLEPSVRMKRIPESNLAHLLKDTFEINCTIGIKNSSVSSTTEAEMGPSNVDSTINTEGDSVSHSVEVTIHDLSESDTVVETRENSLSPPPSEQNLDSETPSVLLEMDTFESSYLVDKNGDLTSQSDPGASNSSKLDFSVKENTTYGQNSAAEANENVFSEQGGANSNVQQSDNMTPAVSSTRDRKSPSNAVPEGNITKNTTPKLSLQTTENLKRNQEKPNTGLAKKRTRLLLNGTKDLNMFGHPAFCHNKLRGSLRDGVQLGKTVHYNEERETWKKPVIPVWCGNKKGFLYKDRLGSIPVKKCIKVGKQWYSPMEFEKLGGRESSKNWKKSVKCGSAMLFTLIEVGLSNLYTFIQSHSSL</sequence>
<keyword evidence="2" id="KW-0804">Transcription</keyword>
<keyword evidence="1" id="KW-0805">Transcription regulation</keyword>
<evidence type="ECO:0000256" key="4">
    <source>
        <dbReference type="SAM" id="MobiDB-lite"/>
    </source>
</evidence>
<dbReference type="GO" id="GO:0006357">
    <property type="term" value="P:regulation of transcription by RNA polymerase II"/>
    <property type="evidence" value="ECO:0007669"/>
    <property type="project" value="TreeGrafter"/>
</dbReference>
<dbReference type="Gene3D" id="3.10.390.10">
    <property type="entry name" value="SAND domain-like"/>
    <property type="match status" value="1"/>
</dbReference>